<evidence type="ECO:0000313" key="4">
    <source>
        <dbReference type="Proteomes" id="UP001167796"/>
    </source>
</evidence>
<evidence type="ECO:0000313" key="3">
    <source>
        <dbReference type="EMBL" id="MDO7848281.1"/>
    </source>
</evidence>
<reference evidence="3" key="1">
    <citation type="submission" date="2023-07" db="EMBL/GenBank/DDBJ databases">
        <authorList>
            <person name="Kim M.K."/>
        </authorList>
    </citation>
    <scope>NUCLEOTIDE SEQUENCE</scope>
    <source>
        <strain evidence="3">M29</strain>
    </source>
</reference>
<dbReference type="Pfam" id="PF13568">
    <property type="entry name" value="OMP_b-brl_2"/>
    <property type="match status" value="1"/>
</dbReference>
<organism evidence="3 4">
    <name type="scientific">Hymenobacter mellowenesis</name>
    <dbReference type="NCBI Taxonomy" id="3063995"/>
    <lineage>
        <taxon>Bacteria</taxon>
        <taxon>Pseudomonadati</taxon>
        <taxon>Bacteroidota</taxon>
        <taxon>Cytophagia</taxon>
        <taxon>Cytophagales</taxon>
        <taxon>Hymenobacteraceae</taxon>
        <taxon>Hymenobacter</taxon>
    </lineage>
</organism>
<dbReference type="RefSeq" id="WP_305012962.1">
    <property type="nucleotide sequence ID" value="NZ_JAUQSX010000010.1"/>
</dbReference>
<protein>
    <submittedName>
        <fullName evidence="3">Porin family protein</fullName>
    </submittedName>
</protein>
<evidence type="ECO:0000259" key="2">
    <source>
        <dbReference type="Pfam" id="PF13568"/>
    </source>
</evidence>
<proteinExistence type="predicted"/>
<name>A0ABT9AEK3_9BACT</name>
<accession>A0ABT9AEK3</accession>
<keyword evidence="1" id="KW-0732">Signal</keyword>
<keyword evidence="4" id="KW-1185">Reference proteome</keyword>
<gene>
    <name evidence="3" type="ORF">Q5H92_18080</name>
</gene>
<feature type="chain" id="PRO_5046391387" evidence="1">
    <location>
        <begin position="21"/>
        <end position="257"/>
    </location>
</feature>
<dbReference type="EMBL" id="JAUQSX010000010">
    <property type="protein sequence ID" value="MDO7848281.1"/>
    <property type="molecule type" value="Genomic_DNA"/>
</dbReference>
<sequence>MKKTILSLAVLAGLTTTAHAQSGVRIGLKGGANLASFTGTDKQGTKSKYGFSAGATFNFRLSDLISIQPELLFSQKGSKVDYAGNNNSDASVFKPGSVSGTFGQTLSYIDVPLLVRVNTGGSDGSGFFFEFGPQASFLVAQRGFIDSGDKATVLLVGDQRDTPNSVANPTLPAMAVGNSTDDFNKVVIGYAVGLGYQLTSGLSLNVRYSGDLSQVYKDGTGTADAFKPYQTFGAKFTNPNLHSSVFQLQAGYAFGGK</sequence>
<feature type="domain" description="Outer membrane protein beta-barrel" evidence="2">
    <location>
        <begin position="20"/>
        <end position="209"/>
    </location>
</feature>
<dbReference type="InterPro" id="IPR025665">
    <property type="entry name" value="Beta-barrel_OMP_2"/>
</dbReference>
<comment type="caution">
    <text evidence="3">The sequence shown here is derived from an EMBL/GenBank/DDBJ whole genome shotgun (WGS) entry which is preliminary data.</text>
</comment>
<dbReference type="Proteomes" id="UP001167796">
    <property type="component" value="Unassembled WGS sequence"/>
</dbReference>
<evidence type="ECO:0000256" key="1">
    <source>
        <dbReference type="SAM" id="SignalP"/>
    </source>
</evidence>
<feature type="signal peptide" evidence="1">
    <location>
        <begin position="1"/>
        <end position="20"/>
    </location>
</feature>